<keyword evidence="7" id="KW-1185">Reference proteome</keyword>
<name>A0ABT1RDP7_9HYPH</name>
<dbReference type="SUPFAM" id="SSF47413">
    <property type="entry name" value="lambda repressor-like DNA-binding domains"/>
    <property type="match status" value="1"/>
</dbReference>
<dbReference type="CDD" id="cd06267">
    <property type="entry name" value="PBP1_LacI_sugar_binding-like"/>
    <property type="match status" value="1"/>
</dbReference>
<reference evidence="6" key="1">
    <citation type="submission" date="2021-07" db="EMBL/GenBank/DDBJ databases">
        <title>Shinella sp. nov., a novel member of the genus Shinella from water.</title>
        <authorList>
            <person name="Deng Y."/>
        </authorList>
    </citation>
    <scope>NUCLEOTIDE SEQUENCE</scope>
    <source>
        <strain evidence="6">CPCC 100929</strain>
    </source>
</reference>
<dbReference type="EMBL" id="WHSB02000012">
    <property type="protein sequence ID" value="MCQ4633315.1"/>
    <property type="molecule type" value="Genomic_DNA"/>
</dbReference>
<dbReference type="Gene3D" id="1.10.260.40">
    <property type="entry name" value="lambda repressor-like DNA-binding domains"/>
    <property type="match status" value="1"/>
</dbReference>
<accession>A0ABT1RDP7</accession>
<dbReference type="PROSITE" id="PS50932">
    <property type="entry name" value="HTH_LACI_2"/>
    <property type="match status" value="1"/>
</dbReference>
<keyword evidence="1" id="KW-0678">Repressor</keyword>
<evidence type="ECO:0000256" key="1">
    <source>
        <dbReference type="ARBA" id="ARBA00022491"/>
    </source>
</evidence>
<evidence type="ECO:0000313" key="7">
    <source>
        <dbReference type="Proteomes" id="UP000996601"/>
    </source>
</evidence>
<dbReference type="CDD" id="cd01392">
    <property type="entry name" value="HTH_LacI"/>
    <property type="match status" value="1"/>
</dbReference>
<dbReference type="PROSITE" id="PS00356">
    <property type="entry name" value="HTH_LACI_1"/>
    <property type="match status" value="1"/>
</dbReference>
<sequence>MAQAPIDKAARLIDVAERANVSRATAARVLGGYGLVTEVTRQRVMAAANELNYRVNELARSMRSGRTLTIGVVVADIANSFFNSAIRAIIETASRAGYQILVLNTDDDIERERNAVRVLIEKRVDGLIVVPSSPDEIDHLLVESEPEVPVVLLDRDVNSSKIDFVTTDDFEAAHTAILQFASVGHNRIGLLVATANVETHSSTMPAQVVTTVRNRVCGAEMALTECGLEIRSEWIRYSQSNMDIAREAAINILSQETRPTAILATNEEMALAVVSAAGDLGLTIGVDLSIIGFDDVPWARVFNPPLSVIRRPVAQLGAMAVEFLLKKIEDPTVRRSQKLPAELVARRSVGPPP</sequence>
<feature type="domain" description="HTH lacI-type" evidence="5">
    <location>
        <begin position="10"/>
        <end position="64"/>
    </location>
</feature>
<dbReference type="InterPro" id="IPR000843">
    <property type="entry name" value="HTH_LacI"/>
</dbReference>
<organism evidence="6 7">
    <name type="scientific">Shinella lacus</name>
    <dbReference type="NCBI Taxonomy" id="2654216"/>
    <lineage>
        <taxon>Bacteria</taxon>
        <taxon>Pseudomonadati</taxon>
        <taxon>Pseudomonadota</taxon>
        <taxon>Alphaproteobacteria</taxon>
        <taxon>Hyphomicrobiales</taxon>
        <taxon>Rhizobiaceae</taxon>
        <taxon>Shinella</taxon>
    </lineage>
</organism>
<comment type="caution">
    <text evidence="6">The sequence shown here is derived from an EMBL/GenBank/DDBJ whole genome shotgun (WGS) entry which is preliminary data.</text>
</comment>
<dbReference type="PANTHER" id="PTHR30146:SF148">
    <property type="entry name" value="HTH-TYPE TRANSCRIPTIONAL REPRESSOR PURR-RELATED"/>
    <property type="match status" value="1"/>
</dbReference>
<keyword evidence="3" id="KW-0238">DNA-binding</keyword>
<evidence type="ECO:0000256" key="3">
    <source>
        <dbReference type="ARBA" id="ARBA00023125"/>
    </source>
</evidence>
<dbReference type="InterPro" id="IPR028082">
    <property type="entry name" value="Peripla_BP_I"/>
</dbReference>
<dbReference type="PANTHER" id="PTHR30146">
    <property type="entry name" value="LACI-RELATED TRANSCRIPTIONAL REPRESSOR"/>
    <property type="match status" value="1"/>
</dbReference>
<dbReference type="InterPro" id="IPR010982">
    <property type="entry name" value="Lambda_DNA-bd_dom_sf"/>
</dbReference>
<dbReference type="Pfam" id="PF00532">
    <property type="entry name" value="Peripla_BP_1"/>
    <property type="match status" value="1"/>
</dbReference>
<evidence type="ECO:0000256" key="4">
    <source>
        <dbReference type="ARBA" id="ARBA00023163"/>
    </source>
</evidence>
<evidence type="ECO:0000256" key="2">
    <source>
        <dbReference type="ARBA" id="ARBA00023015"/>
    </source>
</evidence>
<gene>
    <name evidence="6" type="ORF">GB927_024955</name>
</gene>
<evidence type="ECO:0000313" key="6">
    <source>
        <dbReference type="EMBL" id="MCQ4633315.1"/>
    </source>
</evidence>
<dbReference type="Proteomes" id="UP000996601">
    <property type="component" value="Unassembled WGS sequence"/>
</dbReference>
<dbReference type="SUPFAM" id="SSF53822">
    <property type="entry name" value="Periplasmic binding protein-like I"/>
    <property type="match status" value="1"/>
</dbReference>
<protein>
    <submittedName>
        <fullName evidence="6">LacI family transcriptional regulator</fullName>
    </submittedName>
</protein>
<dbReference type="InterPro" id="IPR001761">
    <property type="entry name" value="Peripla_BP/Lac1_sug-bd_dom"/>
</dbReference>
<keyword evidence="2" id="KW-0805">Transcription regulation</keyword>
<keyword evidence="4" id="KW-0804">Transcription</keyword>
<dbReference type="Gene3D" id="3.40.50.2300">
    <property type="match status" value="2"/>
</dbReference>
<dbReference type="Pfam" id="PF00356">
    <property type="entry name" value="LacI"/>
    <property type="match status" value="1"/>
</dbReference>
<dbReference type="SMART" id="SM00354">
    <property type="entry name" value="HTH_LACI"/>
    <property type="match status" value="1"/>
</dbReference>
<evidence type="ECO:0000259" key="5">
    <source>
        <dbReference type="PROSITE" id="PS50932"/>
    </source>
</evidence>
<proteinExistence type="predicted"/>
<dbReference type="RefSeq" id="WP_256119954.1">
    <property type="nucleotide sequence ID" value="NZ_WHSB02000012.1"/>
</dbReference>